<organism evidence="1 2">
    <name type="scientific">Inconstantimicrobium porci</name>
    <dbReference type="NCBI Taxonomy" id="2652291"/>
    <lineage>
        <taxon>Bacteria</taxon>
        <taxon>Bacillati</taxon>
        <taxon>Bacillota</taxon>
        <taxon>Clostridia</taxon>
        <taxon>Eubacteriales</taxon>
        <taxon>Clostridiaceae</taxon>
        <taxon>Inconstantimicrobium</taxon>
    </lineage>
</organism>
<dbReference type="EMBL" id="VULX01000059">
    <property type="protein sequence ID" value="MSR92739.1"/>
    <property type="molecule type" value="Genomic_DNA"/>
</dbReference>
<dbReference type="RefSeq" id="WP_154532902.1">
    <property type="nucleotide sequence ID" value="NZ_VULX01000059.1"/>
</dbReference>
<evidence type="ECO:0000313" key="2">
    <source>
        <dbReference type="Proteomes" id="UP000460287"/>
    </source>
</evidence>
<name>A0A7X2N0Z8_9CLOT</name>
<accession>A0A7X2N0Z8</accession>
<gene>
    <name evidence="1" type="ORF">FYJ33_15570</name>
</gene>
<evidence type="ECO:0000313" key="1">
    <source>
        <dbReference type="EMBL" id="MSR92739.1"/>
    </source>
</evidence>
<protein>
    <submittedName>
        <fullName evidence="1">Uncharacterized protein</fullName>
    </submittedName>
</protein>
<sequence length="82" mass="9639">MENENLSITYLDDSHGLNATIMTSDNIIYVFCYDIEDDIIKAEIEEISKKLIEKYEVLNVMYSENYNTYNILRKGSYPEDIL</sequence>
<keyword evidence="2" id="KW-1185">Reference proteome</keyword>
<dbReference type="Proteomes" id="UP000460287">
    <property type="component" value="Unassembled WGS sequence"/>
</dbReference>
<proteinExistence type="predicted"/>
<reference evidence="1 2" key="1">
    <citation type="submission" date="2019-08" db="EMBL/GenBank/DDBJ databases">
        <title>In-depth cultivation of the pig gut microbiome towards novel bacterial diversity and tailored functional studies.</title>
        <authorList>
            <person name="Wylensek D."/>
            <person name="Hitch T.C.A."/>
            <person name="Clavel T."/>
        </authorList>
    </citation>
    <scope>NUCLEOTIDE SEQUENCE [LARGE SCALE GENOMIC DNA]</scope>
    <source>
        <strain evidence="1 2">WCA-383-APC-5B</strain>
    </source>
</reference>
<comment type="caution">
    <text evidence="1">The sequence shown here is derived from an EMBL/GenBank/DDBJ whole genome shotgun (WGS) entry which is preliminary data.</text>
</comment>
<dbReference type="AlphaFoldDB" id="A0A7X2N0Z8"/>